<gene>
    <name evidence="5" type="primary">tsaB</name>
    <name evidence="5" type="ORF">E0F26_10385</name>
</gene>
<dbReference type="CDD" id="cd24032">
    <property type="entry name" value="ASKHA_NBD_TsaB"/>
    <property type="match status" value="1"/>
</dbReference>
<dbReference type="InterPro" id="IPR043129">
    <property type="entry name" value="ATPase_NBD"/>
</dbReference>
<dbReference type="Gene3D" id="3.30.420.40">
    <property type="match status" value="2"/>
</dbReference>
<dbReference type="SUPFAM" id="SSF53067">
    <property type="entry name" value="Actin-like ATPase domain"/>
    <property type="match status" value="1"/>
</dbReference>
<dbReference type="NCBIfam" id="TIGR03725">
    <property type="entry name" value="T6A_YeaZ"/>
    <property type="match status" value="1"/>
</dbReference>
<evidence type="ECO:0000256" key="3">
    <source>
        <dbReference type="ARBA" id="ARBA00032446"/>
    </source>
</evidence>
<keyword evidence="6" id="KW-1185">Reference proteome</keyword>
<sequence>MKDLPDNPTVLALDTSTNLCSVAVISQENVIEIQRDLPRAHNQHILTMIDEALGERAVGNIDLILCGVGPGSFTGIRVAVGVAQGLGWSLDVPVLPVCSLASQAQSVSRPVGSRILSVMDAQIGQVYWAWFEMTATGVAELKGPTVSIPSEVTGPGGQALAQSGDVFAIAGDGGHLLLESHAGLCDVELLGEARPRPSRAALAFLDSIDPSVLLDAAQLEPRYVQKDISWKKLSEQGKKA</sequence>
<name>A0ABY6Q7X6_9GAMM</name>
<protein>
    <recommendedName>
        <fullName evidence="2">tRNA threonylcarbamoyladenosine biosynthesis protein TsaB</fullName>
    </recommendedName>
    <alternativeName>
        <fullName evidence="3">t(6)A37 threonylcarbamoyladenosine biosynthesis protein TsaB</fullName>
    </alternativeName>
</protein>
<feature type="domain" description="Gcp-like" evidence="4">
    <location>
        <begin position="38"/>
        <end position="164"/>
    </location>
</feature>
<dbReference type="EMBL" id="CP036501">
    <property type="protein sequence ID" value="UZP75120.1"/>
    <property type="molecule type" value="Genomic_DNA"/>
</dbReference>
<organism evidence="5 6">
    <name type="scientific">Candidatus Paraluminiphilus aquimaris</name>
    <dbReference type="NCBI Taxonomy" id="2518994"/>
    <lineage>
        <taxon>Bacteria</taxon>
        <taxon>Pseudomonadati</taxon>
        <taxon>Pseudomonadota</taxon>
        <taxon>Gammaproteobacteria</taxon>
        <taxon>Cellvibrionales</taxon>
        <taxon>Halieaceae</taxon>
        <taxon>Candidatus Paraluminiphilus</taxon>
    </lineage>
</organism>
<dbReference type="Proteomes" id="UP001317963">
    <property type="component" value="Chromosome"/>
</dbReference>
<dbReference type="RefSeq" id="WP_279241592.1">
    <property type="nucleotide sequence ID" value="NZ_CP036501.1"/>
</dbReference>
<dbReference type="InterPro" id="IPR022496">
    <property type="entry name" value="T6A_TsaB"/>
</dbReference>
<comment type="similarity">
    <text evidence="1">Belongs to the KAE1 / TsaD family. TsaB subfamily.</text>
</comment>
<evidence type="ECO:0000313" key="6">
    <source>
        <dbReference type="Proteomes" id="UP001317963"/>
    </source>
</evidence>
<dbReference type="Pfam" id="PF00814">
    <property type="entry name" value="TsaD"/>
    <property type="match status" value="1"/>
</dbReference>
<dbReference type="PANTHER" id="PTHR11735:SF11">
    <property type="entry name" value="TRNA THREONYLCARBAMOYLADENOSINE BIOSYNTHESIS PROTEIN TSAB"/>
    <property type="match status" value="1"/>
</dbReference>
<evidence type="ECO:0000259" key="4">
    <source>
        <dbReference type="Pfam" id="PF00814"/>
    </source>
</evidence>
<evidence type="ECO:0000313" key="5">
    <source>
        <dbReference type="EMBL" id="UZP75120.1"/>
    </source>
</evidence>
<evidence type="ECO:0000256" key="2">
    <source>
        <dbReference type="ARBA" id="ARBA00019012"/>
    </source>
</evidence>
<reference evidence="5 6" key="1">
    <citation type="submission" date="2019-02" db="EMBL/GenBank/DDBJ databases">
        <title>Halieaceae_genomes.</title>
        <authorList>
            <person name="Li S.-H."/>
        </authorList>
    </citation>
    <scope>NUCLEOTIDE SEQUENCE [LARGE SCALE GENOMIC DNA]</scope>
    <source>
        <strain evidence="5 6">JH123</strain>
    </source>
</reference>
<dbReference type="InterPro" id="IPR000905">
    <property type="entry name" value="Gcp-like_dom"/>
</dbReference>
<accession>A0ABY6Q7X6</accession>
<evidence type="ECO:0000256" key="1">
    <source>
        <dbReference type="ARBA" id="ARBA00010493"/>
    </source>
</evidence>
<dbReference type="PANTHER" id="PTHR11735">
    <property type="entry name" value="TRNA N6-ADENOSINE THREONYLCARBAMOYLTRANSFERASE"/>
    <property type="match status" value="1"/>
</dbReference>
<proteinExistence type="inferred from homology"/>